<name>A0AAE8XNA5_9CAUD</name>
<dbReference type="RefSeq" id="YP_010666861.1">
    <property type="nucleotide sequence ID" value="NC_070946.1"/>
</dbReference>
<evidence type="ECO:0000313" key="2">
    <source>
        <dbReference type="Proteomes" id="UP000827859"/>
    </source>
</evidence>
<proteinExistence type="predicted"/>
<reference evidence="1 2" key="1">
    <citation type="submission" date="2021-08" db="EMBL/GenBank/DDBJ databases">
        <authorList>
            <person name="Adair T.L."/>
            <person name="Crowhurst L.V."/>
            <person name="Estes A.V."/>
            <person name="Howard M.F."/>
            <person name="Khader N.M."/>
            <person name="Khan M.F."/>
            <person name="Mersereau M.D."/>
            <person name="Mullassery N.B."/>
            <person name="Ngo J.M."/>
            <person name="Noonan C.G."/>
            <person name="Phan K.B."/>
            <person name="Reddy J.S."/>
            <person name="Roberts E.D."/>
            <person name="Sagireddy S."/>
            <person name="Trammell A.M."/>
            <person name="Trampedach S.K."/>
            <person name="White A.M."/>
            <person name="Yamada E."/>
            <person name="Avernini S."/>
            <person name="Gilbert M.G."/>
            <person name="Wire N.L."/>
            <person name="Young E.A."/>
            <person name="Merkhofer E.C."/>
            <person name="Garlena R.A."/>
            <person name="Russell D.A."/>
            <person name="Jacobs-Sera D."/>
            <person name="Hatfull G.F."/>
        </authorList>
    </citation>
    <scope>NUCLEOTIDE SEQUENCE [LARGE SCALE GENOMIC DNA]</scope>
</reference>
<keyword evidence="2" id="KW-1185">Reference proteome</keyword>
<organism evidence="1 2">
    <name type="scientific">Arthrobacter phage Dynamite</name>
    <dbReference type="NCBI Taxonomy" id="2867479"/>
    <lineage>
        <taxon>Viruses</taxon>
        <taxon>Duplodnaviria</taxon>
        <taxon>Heunggongvirae</taxon>
        <taxon>Uroviricota</taxon>
        <taxon>Caudoviricetes</taxon>
        <taxon>Mudcatvirus</taxon>
        <taxon>Mudcatvirus dynamite</taxon>
    </lineage>
</organism>
<dbReference type="EMBL" id="MZ747520">
    <property type="protein sequence ID" value="UAW09243.1"/>
    <property type="molecule type" value="Genomic_DNA"/>
</dbReference>
<evidence type="ECO:0000313" key="1">
    <source>
        <dbReference type="EMBL" id="UAW09243.1"/>
    </source>
</evidence>
<dbReference type="Proteomes" id="UP000827859">
    <property type="component" value="Segment"/>
</dbReference>
<accession>A0AAE8XNA5</accession>
<sequence length="68" mass="8036">MISVRFEWDPSRRFNCDEPLPATTEMPFIPAIGMEIEHDITGYNWQVTRVAWIIAEEPEQEHFIVFVV</sequence>
<gene>
    <name evidence="1" type="primary">82</name>
    <name evidence="1" type="ORF">SEA_DYNAMITE_82</name>
</gene>
<dbReference type="KEGG" id="vg:77942968"/>
<dbReference type="GeneID" id="77942968"/>
<protein>
    <submittedName>
        <fullName evidence="1">Uncharacterized protein</fullName>
    </submittedName>
</protein>